<keyword evidence="1" id="KW-1133">Transmembrane helix</keyword>
<feature type="transmembrane region" description="Helical" evidence="1">
    <location>
        <begin position="33"/>
        <end position="59"/>
    </location>
</feature>
<evidence type="ECO:0008006" key="4">
    <source>
        <dbReference type="Google" id="ProtNLM"/>
    </source>
</evidence>
<dbReference type="Proteomes" id="UP001201844">
    <property type="component" value="Unassembled WGS sequence"/>
</dbReference>
<comment type="caution">
    <text evidence="2">The sequence shown here is derived from an EMBL/GenBank/DDBJ whole genome shotgun (WGS) entry which is preliminary data.</text>
</comment>
<keyword evidence="3" id="KW-1185">Reference proteome</keyword>
<protein>
    <recommendedName>
        <fullName evidence="4">Transmembrane protein PGPGW</fullName>
    </recommendedName>
</protein>
<accession>A0ABT0CG57</accession>
<evidence type="ECO:0000256" key="1">
    <source>
        <dbReference type="SAM" id="Phobius"/>
    </source>
</evidence>
<organism evidence="2 3">
    <name type="scientific">Shinella sedimenti</name>
    <dbReference type="NCBI Taxonomy" id="2919913"/>
    <lineage>
        <taxon>Bacteria</taxon>
        <taxon>Pseudomonadati</taxon>
        <taxon>Pseudomonadota</taxon>
        <taxon>Alphaproteobacteria</taxon>
        <taxon>Hyphomicrobiales</taxon>
        <taxon>Rhizobiaceae</taxon>
        <taxon>Shinella</taxon>
    </lineage>
</organism>
<evidence type="ECO:0000313" key="2">
    <source>
        <dbReference type="EMBL" id="MCJ8147593.1"/>
    </source>
</evidence>
<name>A0ABT0CG57_9HYPH</name>
<keyword evidence="1" id="KW-0472">Membrane</keyword>
<dbReference type="RefSeq" id="WP_241595678.1">
    <property type="nucleotide sequence ID" value="NZ_JAKVIN010000001.1"/>
</dbReference>
<proteinExistence type="predicted"/>
<sequence length="97" mass="11426">MSVRKSNMHFGIDPRTRQIVIGSLRIKLPESRWLRTLIGVLLMIGGLLGFLPVLGFWMLPLGLLVLSHDSHFVRRQRRRLAVWWATRKMRRDGRRQP</sequence>
<dbReference type="EMBL" id="JAKVIN010000001">
    <property type="protein sequence ID" value="MCJ8147593.1"/>
    <property type="molecule type" value="Genomic_DNA"/>
</dbReference>
<gene>
    <name evidence="2" type="ORF">MKI86_00390</name>
</gene>
<evidence type="ECO:0000313" key="3">
    <source>
        <dbReference type="Proteomes" id="UP001201844"/>
    </source>
</evidence>
<keyword evidence="1" id="KW-0812">Transmembrane</keyword>
<reference evidence="2 3" key="1">
    <citation type="submission" date="2022-02" db="EMBL/GenBank/DDBJ databases">
        <title>Shinella B3.7 sp. nov., isolated from Sediment (Zhairuo Island).</title>
        <authorList>
            <person name="Chen G."/>
        </authorList>
    </citation>
    <scope>NUCLEOTIDE SEQUENCE [LARGE SCALE GENOMIC DNA]</scope>
    <source>
        <strain evidence="2 3">B3.7</strain>
    </source>
</reference>